<dbReference type="Proteomes" id="UP001165740">
    <property type="component" value="Chromosome 16"/>
</dbReference>
<dbReference type="GeneID" id="106066832"/>
<evidence type="ECO:0000259" key="2">
    <source>
        <dbReference type="PROSITE" id="PS50209"/>
    </source>
</evidence>
<protein>
    <submittedName>
        <fullName evidence="4">Uncharacterized protein LOC106066832 isoform X2</fullName>
    </submittedName>
</protein>
<reference evidence="4" key="1">
    <citation type="submission" date="2025-08" db="UniProtKB">
        <authorList>
            <consortium name="RefSeq"/>
        </authorList>
    </citation>
    <scope>IDENTIFICATION</scope>
</reference>
<feature type="region of interest" description="Disordered" evidence="1">
    <location>
        <begin position="147"/>
        <end position="169"/>
    </location>
</feature>
<dbReference type="AlphaFoldDB" id="A0A9W2Z560"/>
<evidence type="ECO:0000313" key="4">
    <source>
        <dbReference type="RefSeq" id="XP_055870042.1"/>
    </source>
</evidence>
<accession>A0A9W2Z560</accession>
<evidence type="ECO:0000313" key="3">
    <source>
        <dbReference type="Proteomes" id="UP001165740"/>
    </source>
</evidence>
<dbReference type="InterPro" id="IPR011029">
    <property type="entry name" value="DEATH-like_dom_sf"/>
</dbReference>
<evidence type="ECO:0000256" key="1">
    <source>
        <dbReference type="SAM" id="MobiDB-lite"/>
    </source>
</evidence>
<proteinExistence type="predicted"/>
<organism evidence="3 4">
    <name type="scientific">Biomphalaria glabrata</name>
    <name type="common">Bloodfluke planorb</name>
    <name type="synonym">Freshwater snail</name>
    <dbReference type="NCBI Taxonomy" id="6526"/>
    <lineage>
        <taxon>Eukaryota</taxon>
        <taxon>Metazoa</taxon>
        <taxon>Spiralia</taxon>
        <taxon>Lophotrochozoa</taxon>
        <taxon>Mollusca</taxon>
        <taxon>Gastropoda</taxon>
        <taxon>Heterobranchia</taxon>
        <taxon>Euthyneura</taxon>
        <taxon>Panpulmonata</taxon>
        <taxon>Hygrophila</taxon>
        <taxon>Lymnaeoidea</taxon>
        <taxon>Planorbidae</taxon>
        <taxon>Biomphalaria</taxon>
    </lineage>
</organism>
<keyword evidence="3" id="KW-1185">Reference proteome</keyword>
<name>A0A9W2Z560_BIOGL</name>
<dbReference type="Gene3D" id="1.10.533.10">
    <property type="entry name" value="Death Domain, Fas"/>
    <property type="match status" value="1"/>
</dbReference>
<dbReference type="PROSITE" id="PS50209">
    <property type="entry name" value="CARD"/>
    <property type="match status" value="1"/>
</dbReference>
<dbReference type="GO" id="GO:0042981">
    <property type="term" value="P:regulation of apoptotic process"/>
    <property type="evidence" value="ECO:0007669"/>
    <property type="project" value="InterPro"/>
</dbReference>
<feature type="domain" description="CARD" evidence="2">
    <location>
        <begin position="1"/>
        <end position="93"/>
    </location>
</feature>
<sequence>MSKVDKECLRRNYTFVTNEIDALELVDRLVESEAIGLSSSDRTRIVDINSNIVRNSVLVNIILNSSSEYVLNSFLKSLEPKYKHVLDKLKQQELRSIPSAKVVESLFQLGKTYLFQLGKSLMFQLTETQVNEQNVKKEKLRQENKELQETLEHPKSSRRDLPEPKDVSSINLNASSQQKLIPVKDFLLTHLPPCYQHVEMLSLIRSLVDITVKIEVNDVDQERKQFWDGVQTSVLTSKSLDTMDVPGSAEGNPKNASTRKTENTFHEFSILHSKGDVKDFTGTSDGIRLSDVVLGSGKVDDVFIRTG</sequence>
<dbReference type="RefSeq" id="XP_055870042.1">
    <property type="nucleotide sequence ID" value="XM_056014067.1"/>
</dbReference>
<gene>
    <name evidence="4" type="primary">LOC106066832</name>
</gene>
<feature type="region of interest" description="Disordered" evidence="1">
    <location>
        <begin position="241"/>
        <end position="260"/>
    </location>
</feature>
<dbReference type="InterPro" id="IPR001315">
    <property type="entry name" value="CARD"/>
</dbReference>
<dbReference type="SUPFAM" id="SSF47986">
    <property type="entry name" value="DEATH domain"/>
    <property type="match status" value="1"/>
</dbReference>
<feature type="compositionally biased region" description="Basic and acidic residues" evidence="1">
    <location>
        <begin position="147"/>
        <end position="166"/>
    </location>
</feature>